<feature type="transmembrane region" description="Helical" evidence="1">
    <location>
        <begin position="82"/>
        <end position="105"/>
    </location>
</feature>
<evidence type="ECO:0000313" key="3">
    <source>
        <dbReference type="Proteomes" id="UP000886808"/>
    </source>
</evidence>
<feature type="transmembrane region" description="Helical" evidence="1">
    <location>
        <begin position="133"/>
        <end position="151"/>
    </location>
</feature>
<dbReference type="Proteomes" id="UP000886808">
    <property type="component" value="Unassembled WGS sequence"/>
</dbReference>
<evidence type="ECO:0000256" key="1">
    <source>
        <dbReference type="SAM" id="Phobius"/>
    </source>
</evidence>
<organism evidence="2 3">
    <name type="scientific">Candidatus Butyricicoccus avistercoris</name>
    <dbReference type="NCBI Taxonomy" id="2838518"/>
    <lineage>
        <taxon>Bacteria</taxon>
        <taxon>Bacillati</taxon>
        <taxon>Bacillota</taxon>
        <taxon>Clostridia</taxon>
        <taxon>Eubacteriales</taxon>
        <taxon>Butyricicoccaceae</taxon>
        <taxon>Butyricicoccus</taxon>
    </lineage>
</organism>
<reference evidence="2" key="1">
    <citation type="journal article" date="2021" name="PeerJ">
        <title>Extensive microbial diversity within the chicken gut microbiome revealed by metagenomics and culture.</title>
        <authorList>
            <person name="Gilroy R."/>
            <person name="Ravi A."/>
            <person name="Getino M."/>
            <person name="Pursley I."/>
            <person name="Horton D.L."/>
            <person name="Alikhan N.F."/>
            <person name="Baker D."/>
            <person name="Gharbi K."/>
            <person name="Hall N."/>
            <person name="Watson M."/>
            <person name="Adriaenssens E.M."/>
            <person name="Foster-Nyarko E."/>
            <person name="Jarju S."/>
            <person name="Secka A."/>
            <person name="Antonio M."/>
            <person name="Oren A."/>
            <person name="Chaudhuri R.R."/>
            <person name="La Ragione R."/>
            <person name="Hildebrand F."/>
            <person name="Pallen M.J."/>
        </authorList>
    </citation>
    <scope>NUCLEOTIDE SEQUENCE</scope>
    <source>
        <strain evidence="2">CHK193-4272</strain>
    </source>
</reference>
<name>A0A9D1TJA1_9FIRM</name>
<proteinExistence type="predicted"/>
<sequence length="185" mass="21742">MNNKKLPFEGFRTYFLYFMVYCILGWLYEVFLEVVIYRWGFSNRGLLFGPYLPVYGTGALLILACTNPWLHKKIKIGKINLTPVLAFLVIVIVTTIVELIVSYLLEWTIGYWLWDYTSYKIQFQGRICLSASVRFGLGGLIIVYFIQPFLVKLKEALTEKAKLILFFIMFVPFCLDWVHVIFFKK</sequence>
<keyword evidence="1" id="KW-0812">Transmembrane</keyword>
<accession>A0A9D1TJA1</accession>
<comment type="caution">
    <text evidence="2">The sequence shown here is derived from an EMBL/GenBank/DDBJ whole genome shotgun (WGS) entry which is preliminary data.</text>
</comment>
<reference evidence="2" key="2">
    <citation type="submission" date="2021-04" db="EMBL/GenBank/DDBJ databases">
        <authorList>
            <person name="Gilroy R."/>
        </authorList>
    </citation>
    <scope>NUCLEOTIDE SEQUENCE</scope>
    <source>
        <strain evidence="2">CHK193-4272</strain>
    </source>
</reference>
<feature type="transmembrane region" description="Helical" evidence="1">
    <location>
        <begin position="163"/>
        <end position="183"/>
    </location>
</feature>
<keyword evidence="1" id="KW-1133">Transmembrane helix</keyword>
<dbReference type="InterPro" id="IPR010540">
    <property type="entry name" value="CmpB_TMEM229"/>
</dbReference>
<gene>
    <name evidence="2" type="ORF">H9746_08210</name>
</gene>
<feature type="transmembrane region" description="Helical" evidence="1">
    <location>
        <begin position="14"/>
        <end position="39"/>
    </location>
</feature>
<dbReference type="AlphaFoldDB" id="A0A9D1TJA1"/>
<dbReference type="Pfam" id="PF06541">
    <property type="entry name" value="ABC_trans_CmpB"/>
    <property type="match status" value="1"/>
</dbReference>
<dbReference type="EMBL" id="DXIE01000046">
    <property type="protein sequence ID" value="HIV62805.1"/>
    <property type="molecule type" value="Genomic_DNA"/>
</dbReference>
<keyword evidence="1" id="KW-0472">Membrane</keyword>
<feature type="transmembrane region" description="Helical" evidence="1">
    <location>
        <begin position="51"/>
        <end position="70"/>
    </location>
</feature>
<evidence type="ECO:0000313" key="2">
    <source>
        <dbReference type="EMBL" id="HIV62805.1"/>
    </source>
</evidence>
<protein>
    <submittedName>
        <fullName evidence="2">ABC transporter permease</fullName>
    </submittedName>
</protein>